<organism evidence="3 4">
    <name type="scientific">Flagellimonas eckloniae</name>
    <dbReference type="NCBI Taxonomy" id="346185"/>
    <lineage>
        <taxon>Bacteria</taxon>
        <taxon>Pseudomonadati</taxon>
        <taxon>Bacteroidota</taxon>
        <taxon>Flavobacteriia</taxon>
        <taxon>Flavobacteriales</taxon>
        <taxon>Flavobacteriaceae</taxon>
        <taxon>Flagellimonas</taxon>
    </lineage>
</organism>
<dbReference type="InterPro" id="IPR002109">
    <property type="entry name" value="Glutaredoxin"/>
</dbReference>
<dbReference type="RefSeq" id="WP_055392663.1">
    <property type="nucleotide sequence ID" value="NZ_LCTZ01000002.1"/>
</dbReference>
<keyword evidence="4" id="KW-1185">Reference proteome</keyword>
<dbReference type="Pfam" id="PF00462">
    <property type="entry name" value="Glutaredoxin"/>
    <property type="match status" value="1"/>
</dbReference>
<dbReference type="EMBL" id="LCTZ01000002">
    <property type="protein sequence ID" value="KQC29107.1"/>
    <property type="molecule type" value="Genomic_DNA"/>
</dbReference>
<evidence type="ECO:0000256" key="1">
    <source>
        <dbReference type="SAM" id="SignalP"/>
    </source>
</evidence>
<dbReference type="AlphaFoldDB" id="A0A0N8WFM4"/>
<evidence type="ECO:0000313" key="3">
    <source>
        <dbReference type="EMBL" id="KQC29107.1"/>
    </source>
</evidence>
<name>A0A0N8WFM4_9FLAO</name>
<dbReference type="Gene3D" id="3.40.30.10">
    <property type="entry name" value="Glutaredoxin"/>
    <property type="match status" value="1"/>
</dbReference>
<keyword evidence="1" id="KW-0732">Signal</keyword>
<evidence type="ECO:0000259" key="2">
    <source>
        <dbReference type="Pfam" id="PF00462"/>
    </source>
</evidence>
<gene>
    <name evidence="3" type="ORF">AAY42_03755</name>
</gene>
<reference evidence="3 4" key="1">
    <citation type="submission" date="2015-04" db="EMBL/GenBank/DDBJ databases">
        <title>Complete genome of flavobacterium.</title>
        <authorList>
            <person name="Kwon Y.M."/>
            <person name="Kim S.-J."/>
        </authorList>
    </citation>
    <scope>NUCLEOTIDE SEQUENCE [LARGE SCALE GENOMIC DNA]</scope>
    <source>
        <strain evidence="3 4">DK169</strain>
    </source>
</reference>
<dbReference type="Proteomes" id="UP000050827">
    <property type="component" value="Unassembled WGS sequence"/>
</dbReference>
<accession>A0A0N8WFM4</accession>
<feature type="chain" id="PRO_5006033920" description="Glutaredoxin domain-containing protein" evidence="1">
    <location>
        <begin position="19"/>
        <end position="207"/>
    </location>
</feature>
<feature type="domain" description="Glutaredoxin" evidence="2">
    <location>
        <begin position="125"/>
        <end position="169"/>
    </location>
</feature>
<protein>
    <recommendedName>
        <fullName evidence="2">Glutaredoxin domain-containing protein</fullName>
    </recommendedName>
</protein>
<proteinExistence type="predicted"/>
<comment type="caution">
    <text evidence="3">The sequence shown here is derived from an EMBL/GenBank/DDBJ whole genome shotgun (WGS) entry which is preliminary data.</text>
</comment>
<dbReference type="OrthoDB" id="1441364at2"/>
<dbReference type="STRING" id="346185.AAY42_03755"/>
<sequence length="207" mass="23701">MSRVVFLLIGLFLSQLQAQVNPIKIVEKPSNNRMTFFAVNETQTDYDVLFEVKGKNFRQSAAKPRWIRVPATSKVHLKTVILFRDKKPVFTKSLKVNDSLSKRALKKEFEILDIPPPKIKPRKQITIYTTNTCVACDSIVAKLTVDNLIFRSINLNEKPEVKNQLSKFIAKSPEEMDSISSPIISLGGKLYSWIASYEQLQEELNRE</sequence>
<feature type="signal peptide" evidence="1">
    <location>
        <begin position="1"/>
        <end position="18"/>
    </location>
</feature>
<evidence type="ECO:0000313" key="4">
    <source>
        <dbReference type="Proteomes" id="UP000050827"/>
    </source>
</evidence>